<dbReference type="PANTHER" id="PTHR37540">
    <property type="entry name" value="TRANSCRIPTION FACTOR (ACR-2), PUTATIVE-RELATED-RELATED"/>
    <property type="match status" value="1"/>
</dbReference>
<feature type="compositionally biased region" description="Basic residues" evidence="1">
    <location>
        <begin position="45"/>
        <end position="60"/>
    </location>
</feature>
<proteinExistence type="predicted"/>
<feature type="compositionally biased region" description="Basic and acidic residues" evidence="1">
    <location>
        <begin position="8"/>
        <end position="27"/>
    </location>
</feature>
<dbReference type="STRING" id="913774.A0A0C3DKY6"/>
<sequence length="620" mass="69403">MAQSNASEGHDVELHQNSDEDEKRHEFQFINIGNSSNLQKDSKARIRAHAMRDFHRRKLKQQASGQEEDKAPAGSPANIAKQTLKFRLGPWGLQQRPIHPRALRQKRPPQTLPVRSAAAGYSATESSVENAPFRKSRSFTPRTDTSSFHPPTLHTNEFSLCTQTAKQGTSEAAIVDTTHVDYPAFLPSWETNNDLPTQDTLHSILRIPIQSMLETHPASFPANIFTGVTANGQVSLPSIMTVLRKDWLLMATTDPAFCHAALSQYSGSFSMIRHFAGFTDPLPHVSEAIKIVNARLGDPDLAICDGTIGAVACIVNYETANGTPLGVQTHMSGLKQMVMMRGGLHGAGFPTSLRRKIAWADINSSSVLLSDPLLPSIDCPNRSLFLGHFSPELNARKGFEPSNPYEDLKESLVSLGVWSKETSSLFVELRHLGDLFASTHFLKLPEMDCIMYSDWVYSIKRRLLSALNISGSEFCQVMQVEAICCTSAFIVVETCFRSIHLNCRVMQRFVTRQQTLIKPILDDVSFLIASPSTAKALLWALFITGTAASKVEEREWFVTQLAWFCWFSDIKSWKNMEVALEDIFWQPKWEIVLPYRELWSDVESAIEMRLDEDNDTTVPS</sequence>
<organism evidence="2 3">
    <name type="scientific">Oidiodendron maius (strain Zn)</name>
    <dbReference type="NCBI Taxonomy" id="913774"/>
    <lineage>
        <taxon>Eukaryota</taxon>
        <taxon>Fungi</taxon>
        <taxon>Dikarya</taxon>
        <taxon>Ascomycota</taxon>
        <taxon>Pezizomycotina</taxon>
        <taxon>Leotiomycetes</taxon>
        <taxon>Leotiomycetes incertae sedis</taxon>
        <taxon>Myxotrichaceae</taxon>
        <taxon>Oidiodendron</taxon>
    </lineage>
</organism>
<feature type="region of interest" description="Disordered" evidence="1">
    <location>
        <begin position="98"/>
        <end position="152"/>
    </location>
</feature>
<evidence type="ECO:0000313" key="2">
    <source>
        <dbReference type="EMBL" id="KIN02668.1"/>
    </source>
</evidence>
<reference evidence="3" key="2">
    <citation type="submission" date="2015-01" db="EMBL/GenBank/DDBJ databases">
        <title>Evolutionary Origins and Diversification of the Mycorrhizal Mutualists.</title>
        <authorList>
            <consortium name="DOE Joint Genome Institute"/>
            <consortium name="Mycorrhizal Genomics Consortium"/>
            <person name="Kohler A."/>
            <person name="Kuo A."/>
            <person name="Nagy L.G."/>
            <person name="Floudas D."/>
            <person name="Copeland A."/>
            <person name="Barry K.W."/>
            <person name="Cichocki N."/>
            <person name="Veneault-Fourrey C."/>
            <person name="LaButti K."/>
            <person name="Lindquist E.A."/>
            <person name="Lipzen A."/>
            <person name="Lundell T."/>
            <person name="Morin E."/>
            <person name="Murat C."/>
            <person name="Riley R."/>
            <person name="Ohm R."/>
            <person name="Sun H."/>
            <person name="Tunlid A."/>
            <person name="Henrissat B."/>
            <person name="Grigoriev I.V."/>
            <person name="Hibbett D.S."/>
            <person name="Martin F."/>
        </authorList>
    </citation>
    <scope>NUCLEOTIDE SEQUENCE [LARGE SCALE GENOMIC DNA]</scope>
    <source>
        <strain evidence="3">Zn</strain>
    </source>
</reference>
<protein>
    <submittedName>
        <fullName evidence="2">Uncharacterized protein</fullName>
    </submittedName>
</protein>
<accession>A0A0C3DKY6</accession>
<keyword evidence="3" id="KW-1185">Reference proteome</keyword>
<evidence type="ECO:0000313" key="3">
    <source>
        <dbReference type="Proteomes" id="UP000054321"/>
    </source>
</evidence>
<feature type="compositionally biased region" description="Basic residues" evidence="1">
    <location>
        <begin position="98"/>
        <end position="107"/>
    </location>
</feature>
<reference evidence="2 3" key="1">
    <citation type="submission" date="2014-04" db="EMBL/GenBank/DDBJ databases">
        <authorList>
            <consortium name="DOE Joint Genome Institute"/>
            <person name="Kuo A."/>
            <person name="Martino E."/>
            <person name="Perotto S."/>
            <person name="Kohler A."/>
            <person name="Nagy L.G."/>
            <person name="Floudas D."/>
            <person name="Copeland A."/>
            <person name="Barry K.W."/>
            <person name="Cichocki N."/>
            <person name="Veneault-Fourrey C."/>
            <person name="LaButti K."/>
            <person name="Lindquist E.A."/>
            <person name="Lipzen A."/>
            <person name="Lundell T."/>
            <person name="Morin E."/>
            <person name="Murat C."/>
            <person name="Sun H."/>
            <person name="Tunlid A."/>
            <person name="Henrissat B."/>
            <person name="Grigoriev I.V."/>
            <person name="Hibbett D.S."/>
            <person name="Martin F."/>
            <person name="Nordberg H.P."/>
            <person name="Cantor M.N."/>
            <person name="Hua S.X."/>
        </authorList>
    </citation>
    <scope>NUCLEOTIDE SEQUENCE [LARGE SCALE GENOMIC DNA]</scope>
    <source>
        <strain evidence="2 3">Zn</strain>
    </source>
</reference>
<dbReference type="Pfam" id="PF11951">
    <property type="entry name" value="Fungal_trans_2"/>
    <property type="match status" value="1"/>
</dbReference>
<dbReference type="OrthoDB" id="4159781at2759"/>
<evidence type="ECO:0000256" key="1">
    <source>
        <dbReference type="SAM" id="MobiDB-lite"/>
    </source>
</evidence>
<dbReference type="HOGENOM" id="CLU_440812_0_0_1"/>
<dbReference type="AlphaFoldDB" id="A0A0C3DKY6"/>
<dbReference type="EMBL" id="KN832874">
    <property type="protein sequence ID" value="KIN02668.1"/>
    <property type="molecule type" value="Genomic_DNA"/>
</dbReference>
<feature type="region of interest" description="Disordered" evidence="1">
    <location>
        <begin position="1"/>
        <end position="78"/>
    </location>
</feature>
<dbReference type="InParanoid" id="A0A0C3DKY6"/>
<name>A0A0C3DKY6_OIDMZ</name>
<dbReference type="InterPro" id="IPR021858">
    <property type="entry name" value="Fun_TF"/>
</dbReference>
<gene>
    <name evidence="2" type="ORF">OIDMADRAFT_143959</name>
</gene>
<dbReference type="Proteomes" id="UP000054321">
    <property type="component" value="Unassembled WGS sequence"/>
</dbReference>
<dbReference type="PANTHER" id="PTHR37540:SF5">
    <property type="entry name" value="TRANSCRIPTION FACTOR DOMAIN-CONTAINING PROTEIN"/>
    <property type="match status" value="1"/>
</dbReference>
<feature type="compositionally biased region" description="Polar residues" evidence="1">
    <location>
        <begin position="138"/>
        <end position="152"/>
    </location>
</feature>